<dbReference type="SMART" id="SM00530">
    <property type="entry name" value="HTH_XRE"/>
    <property type="match status" value="1"/>
</dbReference>
<dbReference type="PANTHER" id="PTHR46558">
    <property type="entry name" value="TRACRIPTIONAL REGULATORY PROTEIN-RELATED-RELATED"/>
    <property type="match status" value="1"/>
</dbReference>
<dbReference type="Pfam" id="PF03703">
    <property type="entry name" value="bPH_2"/>
    <property type="match status" value="1"/>
</dbReference>
<proteinExistence type="predicted"/>
<dbReference type="Gene3D" id="1.10.260.40">
    <property type="entry name" value="lambda repressor-like DNA-binding domains"/>
    <property type="match status" value="1"/>
</dbReference>
<keyword evidence="1" id="KW-0238">DNA-binding</keyword>
<evidence type="ECO:0000313" key="4">
    <source>
        <dbReference type="EMBL" id="UYP44253.1"/>
    </source>
</evidence>
<dbReference type="CDD" id="cd00093">
    <property type="entry name" value="HTH_XRE"/>
    <property type="match status" value="1"/>
</dbReference>
<name>A0ABY6HLT5_9ARCH</name>
<sequence length="274" mass="31075">MGHTFEPVIGTLESSYVKKQLIATTLAMAIINLSIIIMGWVMQLVLAEQTPNGLWTVILLIVAALFIIPVYLAYLFGNIYIKNFSYEISEQFIVIKRGVFARTKTSIPFSRVQNVNVHQSLLDRWLNLFTIKIETAGAVSLESNALSEGYIPALSDPTKIEATINKLIHQYTQDVPEKVQDKIFTDNNLAFDEFIAYILAKMTEGDEIKTRIRELRKENNMSQVDLADALGVSRQTISSLETGKYMPSLKLAMKISRVFKIPIEEIFEMEDEEE</sequence>
<evidence type="ECO:0000313" key="5">
    <source>
        <dbReference type="Proteomes" id="UP001208689"/>
    </source>
</evidence>
<feature type="transmembrane region" description="Helical" evidence="2">
    <location>
        <begin position="54"/>
        <end position="76"/>
    </location>
</feature>
<evidence type="ECO:0000259" key="3">
    <source>
        <dbReference type="PROSITE" id="PS50943"/>
    </source>
</evidence>
<keyword evidence="2" id="KW-0472">Membrane</keyword>
<gene>
    <name evidence="4" type="ORF">NEF87_000538</name>
</gene>
<keyword evidence="5" id="KW-1185">Reference proteome</keyword>
<organism evidence="4 5">
    <name type="scientific">Candidatus Lokiarchaeum ossiferum</name>
    <dbReference type="NCBI Taxonomy" id="2951803"/>
    <lineage>
        <taxon>Archaea</taxon>
        <taxon>Promethearchaeati</taxon>
        <taxon>Promethearchaeota</taxon>
        <taxon>Promethearchaeia</taxon>
        <taxon>Promethearchaeales</taxon>
        <taxon>Promethearchaeaceae</taxon>
        <taxon>Candidatus Lokiarchaeum</taxon>
    </lineage>
</organism>
<dbReference type="Proteomes" id="UP001208689">
    <property type="component" value="Chromosome"/>
</dbReference>
<dbReference type="EMBL" id="CP104013">
    <property type="protein sequence ID" value="UYP44253.1"/>
    <property type="molecule type" value="Genomic_DNA"/>
</dbReference>
<dbReference type="PROSITE" id="PS50943">
    <property type="entry name" value="HTH_CROC1"/>
    <property type="match status" value="1"/>
</dbReference>
<dbReference type="PANTHER" id="PTHR46558:SF4">
    <property type="entry name" value="DNA-BIDING PHAGE PROTEIN"/>
    <property type="match status" value="1"/>
</dbReference>
<dbReference type="InterPro" id="IPR001387">
    <property type="entry name" value="Cro/C1-type_HTH"/>
</dbReference>
<dbReference type="Pfam" id="PF01381">
    <property type="entry name" value="HTH_3"/>
    <property type="match status" value="1"/>
</dbReference>
<dbReference type="SUPFAM" id="SSF47413">
    <property type="entry name" value="lambda repressor-like DNA-binding domains"/>
    <property type="match status" value="1"/>
</dbReference>
<feature type="domain" description="HTH cro/C1-type" evidence="3">
    <location>
        <begin position="212"/>
        <end position="266"/>
    </location>
</feature>
<dbReference type="InterPro" id="IPR010982">
    <property type="entry name" value="Lambda_DNA-bd_dom_sf"/>
</dbReference>
<protein>
    <recommendedName>
        <fullName evidence="3">HTH cro/C1-type domain-containing protein</fullName>
    </recommendedName>
</protein>
<evidence type="ECO:0000256" key="2">
    <source>
        <dbReference type="SAM" id="Phobius"/>
    </source>
</evidence>
<reference evidence="4" key="1">
    <citation type="submission" date="2022-09" db="EMBL/GenBank/DDBJ databases">
        <title>Actin cytoskeleton and complex cell architecture in an #Asgard archaeon.</title>
        <authorList>
            <person name="Ponce Toledo R.I."/>
            <person name="Schleper C."/>
            <person name="Rodrigues Oliveira T."/>
            <person name="Wollweber F."/>
            <person name="Xu J."/>
            <person name="Rittmann S."/>
            <person name="Klingl A."/>
            <person name="Pilhofer M."/>
        </authorList>
    </citation>
    <scope>NUCLEOTIDE SEQUENCE</scope>
    <source>
        <strain evidence="4">B-35</strain>
    </source>
</reference>
<accession>A0ABY6HLT5</accession>
<feature type="transmembrane region" description="Helical" evidence="2">
    <location>
        <begin position="21"/>
        <end position="42"/>
    </location>
</feature>
<evidence type="ECO:0000256" key="1">
    <source>
        <dbReference type="ARBA" id="ARBA00023125"/>
    </source>
</evidence>
<keyword evidence="2" id="KW-0812">Transmembrane</keyword>
<keyword evidence="2" id="KW-1133">Transmembrane helix</keyword>
<dbReference type="InterPro" id="IPR005182">
    <property type="entry name" value="YdbS-like_PH"/>
</dbReference>